<dbReference type="RefSeq" id="WP_345456963.1">
    <property type="nucleotide sequence ID" value="NZ_BAABRV010000010.1"/>
</dbReference>
<keyword evidence="2" id="KW-1185">Reference proteome</keyword>
<sequence>MQIHGARSHLYQLAGGPPLAGFDHLLQAGACPAASPLPDDHPSAWALREVLTPLLAPLGELECACRVYGVTRRMRTLTVGFVRDTQLMQIPHIDHLPGLYEGLPEGTLGSVLYHLHEGTVGVYPVFTPQFALEYVFPEDDVSTAAGRLKGLWRLAAEYGLDDEDVSAVEAALAEQGVTTPTIMAEALTPYLTSAPLDLPSLARLAVGHPHLRRVLRPLTALHQAAQQVPSPEWDDWNAGGDGPFAGATVTGFAAALFVSAPDKPGQPHVPCQVEHALDELGDRGMNTDFGPHWAVHLQDVAAARRLLDYAAVAPRMQRAAQAVLRELARRPS</sequence>
<evidence type="ECO:0000313" key="2">
    <source>
        <dbReference type="Proteomes" id="UP001404956"/>
    </source>
</evidence>
<name>A0ABP9XJP7_9DEIO</name>
<evidence type="ECO:0000313" key="1">
    <source>
        <dbReference type="EMBL" id="GAA5534805.1"/>
    </source>
</evidence>
<protein>
    <recommendedName>
        <fullName evidence="3">PRTRC system protein F</fullName>
    </recommendedName>
</protein>
<gene>
    <name evidence="1" type="ORF">Dalu01_03219</name>
</gene>
<dbReference type="Proteomes" id="UP001404956">
    <property type="component" value="Unassembled WGS sequence"/>
</dbReference>
<dbReference type="EMBL" id="BAABRV010000010">
    <property type="protein sequence ID" value="GAA5534805.1"/>
    <property type="molecule type" value="Genomic_DNA"/>
</dbReference>
<organism evidence="1 2">
    <name type="scientific">Deinococcus aluminii</name>
    <dbReference type="NCBI Taxonomy" id="1656885"/>
    <lineage>
        <taxon>Bacteria</taxon>
        <taxon>Thermotogati</taxon>
        <taxon>Deinococcota</taxon>
        <taxon>Deinococci</taxon>
        <taxon>Deinococcales</taxon>
        <taxon>Deinococcaceae</taxon>
        <taxon>Deinococcus</taxon>
    </lineage>
</organism>
<comment type="caution">
    <text evidence="1">The sequence shown here is derived from an EMBL/GenBank/DDBJ whole genome shotgun (WGS) entry which is preliminary data.</text>
</comment>
<reference evidence="1 2" key="1">
    <citation type="submission" date="2024-02" db="EMBL/GenBank/DDBJ databases">
        <title>Deinococcus aluminii NBRC 112889.</title>
        <authorList>
            <person name="Ichikawa N."/>
            <person name="Katano-Makiyama Y."/>
            <person name="Hidaka K."/>
        </authorList>
    </citation>
    <scope>NUCLEOTIDE SEQUENCE [LARGE SCALE GENOMIC DNA]</scope>
    <source>
        <strain evidence="1 2">NBRC 112889</strain>
    </source>
</reference>
<proteinExistence type="predicted"/>
<accession>A0ABP9XJP7</accession>
<evidence type="ECO:0008006" key="3">
    <source>
        <dbReference type="Google" id="ProtNLM"/>
    </source>
</evidence>